<dbReference type="EMBL" id="BMAT01012753">
    <property type="protein sequence ID" value="GFR98675.1"/>
    <property type="molecule type" value="Genomic_DNA"/>
</dbReference>
<protein>
    <submittedName>
        <fullName evidence="1">Uncharacterized protein</fullName>
    </submittedName>
</protein>
<comment type="caution">
    <text evidence="1">The sequence shown here is derived from an EMBL/GenBank/DDBJ whole genome shotgun (WGS) entry which is preliminary data.</text>
</comment>
<organism evidence="1 2">
    <name type="scientific">Elysia marginata</name>
    <dbReference type="NCBI Taxonomy" id="1093978"/>
    <lineage>
        <taxon>Eukaryota</taxon>
        <taxon>Metazoa</taxon>
        <taxon>Spiralia</taxon>
        <taxon>Lophotrochozoa</taxon>
        <taxon>Mollusca</taxon>
        <taxon>Gastropoda</taxon>
        <taxon>Heterobranchia</taxon>
        <taxon>Euthyneura</taxon>
        <taxon>Panpulmonata</taxon>
        <taxon>Sacoglossa</taxon>
        <taxon>Placobranchoidea</taxon>
        <taxon>Plakobranchidae</taxon>
        <taxon>Elysia</taxon>
    </lineage>
</organism>
<feature type="non-terminal residue" evidence="1">
    <location>
        <position position="1"/>
    </location>
</feature>
<sequence length="61" mass="7331">TIMLGTVNGGIRRGRQKKRWEDNIRKWTRLEPRNTLRIAEDREEWKPVVRRSSMRPDGSQI</sequence>
<evidence type="ECO:0000313" key="2">
    <source>
        <dbReference type="Proteomes" id="UP000762676"/>
    </source>
</evidence>
<evidence type="ECO:0000313" key="1">
    <source>
        <dbReference type="EMBL" id="GFR98675.1"/>
    </source>
</evidence>
<dbReference type="AlphaFoldDB" id="A0AAV4HPM7"/>
<gene>
    <name evidence="1" type="ORF">ElyMa_006355800</name>
</gene>
<reference evidence="1 2" key="1">
    <citation type="journal article" date="2021" name="Elife">
        <title>Chloroplast acquisition without the gene transfer in kleptoplastic sea slugs, Plakobranchus ocellatus.</title>
        <authorList>
            <person name="Maeda T."/>
            <person name="Takahashi S."/>
            <person name="Yoshida T."/>
            <person name="Shimamura S."/>
            <person name="Takaki Y."/>
            <person name="Nagai Y."/>
            <person name="Toyoda A."/>
            <person name="Suzuki Y."/>
            <person name="Arimoto A."/>
            <person name="Ishii H."/>
            <person name="Satoh N."/>
            <person name="Nishiyama T."/>
            <person name="Hasebe M."/>
            <person name="Maruyama T."/>
            <person name="Minagawa J."/>
            <person name="Obokata J."/>
            <person name="Shigenobu S."/>
        </authorList>
    </citation>
    <scope>NUCLEOTIDE SEQUENCE [LARGE SCALE GENOMIC DNA]</scope>
</reference>
<proteinExistence type="predicted"/>
<name>A0AAV4HPM7_9GAST</name>
<dbReference type="Proteomes" id="UP000762676">
    <property type="component" value="Unassembled WGS sequence"/>
</dbReference>
<keyword evidence="2" id="KW-1185">Reference proteome</keyword>
<accession>A0AAV4HPM7</accession>